<dbReference type="AlphaFoldDB" id="A0AB37CJK1"/>
<reference evidence="4 5" key="1">
    <citation type="submission" date="2019-06" db="EMBL/GenBank/DDBJ databases">
        <title>Complete genome sequence of Streptococcus salivarius LAB813.</title>
        <authorList>
            <person name="Levesque C.M."/>
            <person name="Gong S.-G."/>
            <person name="Dufour D."/>
            <person name="Barbour A."/>
        </authorList>
    </citation>
    <scope>NUCLEOTIDE SEQUENCE [LARGE SCALE GENOMIC DNA]</scope>
    <source>
        <strain evidence="4 5">LAB813</strain>
    </source>
</reference>
<feature type="transmembrane region" description="Helical" evidence="2">
    <location>
        <begin position="223"/>
        <end position="242"/>
    </location>
</feature>
<dbReference type="Pfam" id="PF05257">
    <property type="entry name" value="CHAP"/>
    <property type="match status" value="1"/>
</dbReference>
<evidence type="ECO:0000259" key="3">
    <source>
        <dbReference type="PROSITE" id="PS50911"/>
    </source>
</evidence>
<dbReference type="InterPro" id="IPR011055">
    <property type="entry name" value="Dup_hybrid_motif"/>
</dbReference>
<dbReference type="Gene3D" id="3.90.1720.10">
    <property type="entry name" value="endopeptidase domain like (from Nostoc punctiforme)"/>
    <property type="match status" value="1"/>
</dbReference>
<dbReference type="Gene3D" id="2.70.70.10">
    <property type="entry name" value="Glucose Permease (Domain IIA)"/>
    <property type="match status" value="1"/>
</dbReference>
<evidence type="ECO:0000313" key="5">
    <source>
        <dbReference type="Proteomes" id="UP000322622"/>
    </source>
</evidence>
<dbReference type="EMBL" id="CP040804">
    <property type="protein sequence ID" value="QEM31957.1"/>
    <property type="molecule type" value="Genomic_DNA"/>
</dbReference>
<accession>A0AB37CJK1</accession>
<dbReference type="InterPro" id="IPR041219">
    <property type="entry name" value="Phage_lysozyme2"/>
</dbReference>
<keyword evidence="2" id="KW-0472">Membrane</keyword>
<dbReference type="InterPro" id="IPR038765">
    <property type="entry name" value="Papain-like_cys_pep_sf"/>
</dbReference>
<name>A0AB37CJK1_STRSL</name>
<dbReference type="Pfam" id="PF18013">
    <property type="entry name" value="Phage_lysozyme2"/>
    <property type="match status" value="1"/>
</dbReference>
<evidence type="ECO:0000313" key="4">
    <source>
        <dbReference type="EMBL" id="QEM31957.1"/>
    </source>
</evidence>
<keyword evidence="2" id="KW-0812">Transmembrane</keyword>
<dbReference type="Proteomes" id="UP000322622">
    <property type="component" value="Chromosome"/>
</dbReference>
<dbReference type="SUPFAM" id="SSF54001">
    <property type="entry name" value="Cysteine proteinases"/>
    <property type="match status" value="1"/>
</dbReference>
<dbReference type="InterPro" id="IPR007921">
    <property type="entry name" value="CHAP_dom"/>
</dbReference>
<sequence length="924" mass="102806">MSNNQSSKSRYSQRKQEISQAVQRHNNNRGRIAQRGANKEYKEAKAAYREAAKNYREGGGAEALKLKKKNKENLRIARKTKKIVKKTNPTKTQKITRSVAQTGTSAVTSYIASGLSQDEDLAEIVNHTRTSKNAIHGAKKGARGIGRVAKATGRGVVKGSRFAKRSTKSAGRVAKRTAKNARRAAQASVKGARRALQVAQLAIKAVAAAVNGAIAFFATPVGWVVAVILALMLLVVMVTGVFSSNIVQQTDFSLNDSWVQLSKTDRKKSNDKVEYYTDIDEILLYMNYRYGGEWEPSAKWEDGNGGKWAGKFGLNHFSDALDDIWKQENEDPNNLKTMKDVYTNGKEWTKLSKSDREEYEEILENAKESGKYPGMQELQNPLYNADDDKSQSEGVMIEKRYGYTAKDKFSYNTTIKASSGQKLYAPMDGKVEVGKSTLKTFKTNLPKDKKESEEKKQKTNIIIYTDDAEFIFYNVSGARVKSGDKVEEGTELGSVQGNGQEIAYAKRKETLDKDDKDDKRYYDEAKYLEKRDEDNEDARTFTRNVDKKGKKIDKWQIVNPGFYFPFVAYSQHTQVTTTETAGEMSGRAKQLYDLVKKSLPEATDNGIAAMAGCFGVESQIEPKRAEGDYLSPPVGASADSWENEEWLNMGGPAIYGGGFPNILHRGLGLGQWTDTADGATRHTLLLEYAKKIDKKWYTLDAQIRFMLEGDNPYYINILKSVLTSNDDVDTLTSRFLSQWEGVPGDKISERQKIAKQALTWFHQTPKSSGTGSGPGGTKASSWDFPSEYEGKLKWGQPSSNTVTGYPGNNYPAGQCTFYVWNRVHETWGLDVAPQLGNGQDWVANLVAQNGWHTTSTPQVGAVCSTAGGFDGTLGIYGHVMFVEHVNDDGSFLISELNYTFVQDKVHWRVVNNASYYSFAMPPGQ</sequence>
<proteinExistence type="predicted"/>
<dbReference type="RefSeq" id="WP_149561159.1">
    <property type="nucleotide sequence ID" value="NZ_CP040804.1"/>
</dbReference>
<evidence type="ECO:0000256" key="1">
    <source>
        <dbReference type="SAM" id="MobiDB-lite"/>
    </source>
</evidence>
<protein>
    <submittedName>
        <fullName evidence="4">CHAP domain-containing protein</fullName>
    </submittedName>
</protein>
<dbReference type="PROSITE" id="PS50911">
    <property type="entry name" value="CHAP"/>
    <property type="match status" value="1"/>
</dbReference>
<evidence type="ECO:0000256" key="2">
    <source>
        <dbReference type="SAM" id="Phobius"/>
    </source>
</evidence>
<feature type="region of interest" description="Disordered" evidence="1">
    <location>
        <begin position="1"/>
        <end position="41"/>
    </location>
</feature>
<feature type="compositionally biased region" description="Low complexity" evidence="1">
    <location>
        <begin position="1"/>
        <end position="10"/>
    </location>
</feature>
<organism evidence="4 5">
    <name type="scientific">Streptococcus salivarius</name>
    <dbReference type="NCBI Taxonomy" id="1304"/>
    <lineage>
        <taxon>Bacteria</taxon>
        <taxon>Bacillati</taxon>
        <taxon>Bacillota</taxon>
        <taxon>Bacilli</taxon>
        <taxon>Lactobacillales</taxon>
        <taxon>Streptococcaceae</taxon>
        <taxon>Streptococcus</taxon>
    </lineage>
</organism>
<keyword evidence="2" id="KW-1133">Transmembrane helix</keyword>
<feature type="domain" description="Peptidase C51" evidence="3">
    <location>
        <begin position="790"/>
        <end position="917"/>
    </location>
</feature>
<gene>
    <name evidence="4" type="ORF">FHI56_03280</name>
</gene>
<dbReference type="Gene3D" id="1.10.530.10">
    <property type="match status" value="1"/>
</dbReference>